<proteinExistence type="predicted"/>
<feature type="domain" description="Beta-lactamase-related" evidence="3">
    <location>
        <begin position="221"/>
        <end position="574"/>
    </location>
</feature>
<dbReference type="SUPFAM" id="SSF56601">
    <property type="entry name" value="beta-lactamase/transpeptidase-like"/>
    <property type="match status" value="1"/>
</dbReference>
<dbReference type="AlphaFoldDB" id="A0A6L9LKM7"/>
<evidence type="ECO:0000256" key="2">
    <source>
        <dbReference type="SAM" id="SignalP"/>
    </source>
</evidence>
<feature type="chain" id="PRO_5026749967" evidence="2">
    <location>
        <begin position="20"/>
        <end position="600"/>
    </location>
</feature>
<accession>A0A6L9LKM7</accession>
<dbReference type="RefSeq" id="WP_163952487.1">
    <property type="nucleotide sequence ID" value="NZ_JAAFZH010000010.1"/>
</dbReference>
<dbReference type="InterPro" id="IPR012338">
    <property type="entry name" value="Beta-lactam/transpept-like"/>
</dbReference>
<reference evidence="4 5" key="1">
    <citation type="submission" date="2020-02" db="EMBL/GenBank/DDBJ databases">
        <title>Draft genome sequence of two Spirosoma agri KCTC 52727 and Spirosoma terrae KCTC 52035.</title>
        <authorList>
            <person name="Rojas J."/>
            <person name="Ambika Manirajan B."/>
            <person name="Suarez C."/>
            <person name="Ratering S."/>
            <person name="Schnell S."/>
        </authorList>
    </citation>
    <scope>NUCLEOTIDE SEQUENCE [LARGE SCALE GENOMIC DNA]</scope>
    <source>
        <strain evidence="4 5">KCTC 52035</strain>
    </source>
</reference>
<dbReference type="Proteomes" id="UP000474175">
    <property type="component" value="Unassembled WGS sequence"/>
</dbReference>
<gene>
    <name evidence="4" type="ORF">GK108_20310</name>
</gene>
<name>A0A6L9LKM7_9BACT</name>
<dbReference type="Gene3D" id="3.40.710.10">
    <property type="entry name" value="DD-peptidase/beta-lactamase superfamily"/>
    <property type="match status" value="1"/>
</dbReference>
<dbReference type="GO" id="GO:0016787">
    <property type="term" value="F:hydrolase activity"/>
    <property type="evidence" value="ECO:0007669"/>
    <property type="project" value="UniProtKB-KW"/>
</dbReference>
<protein>
    <submittedName>
        <fullName evidence="4">Serine hydrolase</fullName>
    </submittedName>
</protein>
<dbReference type="Pfam" id="PF00144">
    <property type="entry name" value="Beta-lactamase"/>
    <property type="match status" value="1"/>
</dbReference>
<comment type="caution">
    <text evidence="4">The sequence shown here is derived from an EMBL/GenBank/DDBJ whole genome shotgun (WGS) entry which is preliminary data.</text>
</comment>
<feature type="signal peptide" evidence="2">
    <location>
        <begin position="1"/>
        <end position="19"/>
    </location>
</feature>
<dbReference type="InterPro" id="IPR050789">
    <property type="entry name" value="Diverse_Enzym_Activities"/>
</dbReference>
<dbReference type="PANTHER" id="PTHR43283">
    <property type="entry name" value="BETA-LACTAMASE-RELATED"/>
    <property type="match status" value="1"/>
</dbReference>
<evidence type="ECO:0000313" key="4">
    <source>
        <dbReference type="EMBL" id="NDU97239.1"/>
    </source>
</evidence>
<dbReference type="EMBL" id="JAAFZH010000010">
    <property type="protein sequence ID" value="NDU97239.1"/>
    <property type="molecule type" value="Genomic_DNA"/>
</dbReference>
<evidence type="ECO:0000313" key="5">
    <source>
        <dbReference type="Proteomes" id="UP000474175"/>
    </source>
</evidence>
<keyword evidence="1 4" id="KW-0378">Hydrolase</keyword>
<evidence type="ECO:0000256" key="1">
    <source>
        <dbReference type="ARBA" id="ARBA00022801"/>
    </source>
</evidence>
<keyword evidence="5" id="KW-1185">Reference proteome</keyword>
<keyword evidence="2" id="KW-0732">Signal</keyword>
<dbReference type="PANTHER" id="PTHR43283:SF11">
    <property type="entry name" value="BETA-LACTAMASE-RELATED DOMAIN-CONTAINING PROTEIN"/>
    <property type="match status" value="1"/>
</dbReference>
<sequence length="600" mass="66554">MKVFFFSILVALGVRVAYAQSGSVHAERMREAQRQTVLLANQSGQIPLTSLTNVNMASVHVDYPHHAVFDSITTKYWATSPFYINSQQRDTSFFALHDKLKFYNLVLVTLSDQAPLSKQLIDFINDQRSISNVVIVLAGNGNNLARLEALKVPVIWCKANTAEASSVAAQVIFGGIGISNRLDATYGNVFKRGSGYSTTKSRLGYAAPETVSIKSDQLSRIDSLVQASIAAHVTPGAVVLLAKDGDVIFHKAYGSHTYAATEPTKLDDIFDLASVTKVSATTPAIMRLYDKKRLSLTDPISRYVARTRTIPDKATITIREALLHEAGYTPYIKFYESLKPTDVSTDSSAAYPTKVADHYFLRANYFADVMWPVTLRSTVETRGKFVYSDVSMYMLKEVVETASHRPLNEFVLNEFYLPLGMRSTGYLPRNRFPRSRIVPTTENDNWFRNMLVQGYVNDPGAAMAGGVEGHAGLFGNANDLAILYQMYLNRGTYGGVQYIEPSTIDLFTAKQSAGSGRGYGFDRAKPADLAARPYPSSQAFGHSGYTGTYVWVDPKYNMVYICLTNRVYPDDSKTYGKPTMNIRAMILDTFYEAVTRTTSK</sequence>
<evidence type="ECO:0000259" key="3">
    <source>
        <dbReference type="Pfam" id="PF00144"/>
    </source>
</evidence>
<organism evidence="4 5">
    <name type="scientific">Spirosoma terrae</name>
    <dbReference type="NCBI Taxonomy" id="1968276"/>
    <lineage>
        <taxon>Bacteria</taxon>
        <taxon>Pseudomonadati</taxon>
        <taxon>Bacteroidota</taxon>
        <taxon>Cytophagia</taxon>
        <taxon>Cytophagales</taxon>
        <taxon>Cytophagaceae</taxon>
        <taxon>Spirosoma</taxon>
    </lineage>
</organism>
<dbReference type="InterPro" id="IPR001466">
    <property type="entry name" value="Beta-lactam-related"/>
</dbReference>